<name>A0AAW9RIM8_9GAMM</name>
<keyword evidence="2" id="KW-0489">Methyltransferase</keyword>
<dbReference type="Gene3D" id="3.40.50.150">
    <property type="entry name" value="Vaccinia Virus protein VP39"/>
    <property type="match status" value="1"/>
</dbReference>
<dbReference type="PANTHER" id="PTHR43591">
    <property type="entry name" value="METHYLTRANSFERASE"/>
    <property type="match status" value="1"/>
</dbReference>
<dbReference type="EMBL" id="JAZHOG010000010">
    <property type="protein sequence ID" value="MEJ8568849.1"/>
    <property type="molecule type" value="Genomic_DNA"/>
</dbReference>
<sequence length="217" mass="24529">MGNPNKYVPALRFHWLTRIYDPLVALTTRESTFKEELVNEAEGAHPTVILDLACGTGTLSCLLKKRLPDSRVCALDADPEILELAERKALKEQLKIEFNQGMSFDMPFDDNSFGLVTSSLFFHHLNLENKRRTLTEVSRILKPDGRLVICDWGRPSNIFLKASFNLVRMLDGFEVTRHNYEGQLPAIIDEAGFRNVIRTKSINAPLGTLDLITAERA</sequence>
<dbReference type="GO" id="GO:0032259">
    <property type="term" value="P:methylation"/>
    <property type="evidence" value="ECO:0007669"/>
    <property type="project" value="UniProtKB-KW"/>
</dbReference>
<dbReference type="InterPro" id="IPR029063">
    <property type="entry name" value="SAM-dependent_MTases_sf"/>
</dbReference>
<evidence type="ECO:0000313" key="3">
    <source>
        <dbReference type="Proteomes" id="UP001359886"/>
    </source>
</evidence>
<reference evidence="2 3" key="1">
    <citation type="submission" date="2024-02" db="EMBL/GenBank/DDBJ databases">
        <title>A novel Wenzhouxiangellaceae bacterium, isolated from coastal sediments.</title>
        <authorList>
            <person name="Du Z.-J."/>
            <person name="Ye Y.-Q."/>
            <person name="Zhang X.-Y."/>
        </authorList>
    </citation>
    <scope>NUCLEOTIDE SEQUENCE [LARGE SCALE GENOMIC DNA]</scope>
    <source>
        <strain evidence="2 3">CH-27</strain>
    </source>
</reference>
<keyword evidence="3" id="KW-1185">Reference proteome</keyword>
<evidence type="ECO:0000313" key="2">
    <source>
        <dbReference type="EMBL" id="MEJ8568849.1"/>
    </source>
</evidence>
<dbReference type="CDD" id="cd02440">
    <property type="entry name" value="AdoMet_MTases"/>
    <property type="match status" value="1"/>
</dbReference>
<feature type="domain" description="Methyltransferase" evidence="1">
    <location>
        <begin position="49"/>
        <end position="145"/>
    </location>
</feature>
<dbReference type="EC" id="2.1.-.-" evidence="2"/>
<dbReference type="SUPFAM" id="SSF53335">
    <property type="entry name" value="S-adenosyl-L-methionine-dependent methyltransferases"/>
    <property type="match status" value="1"/>
</dbReference>
<dbReference type="Proteomes" id="UP001359886">
    <property type="component" value="Unassembled WGS sequence"/>
</dbReference>
<dbReference type="Pfam" id="PF13649">
    <property type="entry name" value="Methyltransf_25"/>
    <property type="match status" value="1"/>
</dbReference>
<comment type="caution">
    <text evidence="2">The sequence shown here is derived from an EMBL/GenBank/DDBJ whole genome shotgun (WGS) entry which is preliminary data.</text>
</comment>
<dbReference type="GO" id="GO:0008168">
    <property type="term" value="F:methyltransferase activity"/>
    <property type="evidence" value="ECO:0007669"/>
    <property type="project" value="UniProtKB-KW"/>
</dbReference>
<dbReference type="AlphaFoldDB" id="A0AAW9RIM8"/>
<accession>A0AAW9RIM8</accession>
<dbReference type="InterPro" id="IPR041698">
    <property type="entry name" value="Methyltransf_25"/>
</dbReference>
<keyword evidence="2" id="KW-0808">Transferase</keyword>
<dbReference type="RefSeq" id="WP_354696173.1">
    <property type="nucleotide sequence ID" value="NZ_JAZHOG010000010.1"/>
</dbReference>
<protein>
    <submittedName>
        <fullName evidence="2">Class I SAM-dependent methyltransferase</fullName>
        <ecNumber evidence="2">2.1.-.-</ecNumber>
    </submittedName>
</protein>
<gene>
    <name evidence="2" type="ORF">V3330_14540</name>
</gene>
<proteinExistence type="predicted"/>
<organism evidence="2 3">
    <name type="scientific">Elongatibacter sediminis</name>
    <dbReference type="NCBI Taxonomy" id="3119006"/>
    <lineage>
        <taxon>Bacteria</taxon>
        <taxon>Pseudomonadati</taxon>
        <taxon>Pseudomonadota</taxon>
        <taxon>Gammaproteobacteria</taxon>
        <taxon>Chromatiales</taxon>
        <taxon>Wenzhouxiangellaceae</taxon>
        <taxon>Elongatibacter</taxon>
    </lineage>
</organism>
<evidence type="ECO:0000259" key="1">
    <source>
        <dbReference type="Pfam" id="PF13649"/>
    </source>
</evidence>